<organism evidence="16 17">
    <name type="scientific">Vibrio brasiliensis LMG 20546</name>
    <dbReference type="NCBI Taxonomy" id="945543"/>
    <lineage>
        <taxon>Bacteria</taxon>
        <taxon>Pseudomonadati</taxon>
        <taxon>Pseudomonadota</taxon>
        <taxon>Gammaproteobacteria</taxon>
        <taxon>Vibrionales</taxon>
        <taxon>Vibrionaceae</taxon>
        <taxon>Vibrio</taxon>
        <taxon>Vibrio oreintalis group</taxon>
    </lineage>
</organism>
<gene>
    <name evidence="16" type="ORF">VIBR0546_07102</name>
</gene>
<comment type="catalytic activity">
    <reaction evidence="9">
        <text>cyclobutadipyrimidine (in DNA) = 2 pyrimidine residues (in DNA).</text>
        <dbReference type="EC" id="4.1.99.3"/>
    </reaction>
</comment>
<comment type="similarity">
    <text evidence="14">Belongs to the DNA photolyase family.</text>
</comment>
<evidence type="ECO:0000256" key="13">
    <source>
        <dbReference type="PIRSR" id="PIRSR602081-2"/>
    </source>
</evidence>
<evidence type="ECO:0000256" key="14">
    <source>
        <dbReference type="RuleBase" id="RU004182"/>
    </source>
</evidence>
<dbReference type="STRING" id="945543.VIBR0546_07102"/>
<evidence type="ECO:0000259" key="15">
    <source>
        <dbReference type="PROSITE" id="PS51645"/>
    </source>
</evidence>
<feature type="binding site" evidence="12">
    <location>
        <position position="274"/>
    </location>
    <ligand>
        <name>FAD</name>
        <dbReference type="ChEBI" id="CHEBI:57692"/>
    </ligand>
</feature>
<feature type="binding site" evidence="12">
    <location>
        <begin position="375"/>
        <end position="377"/>
    </location>
    <ligand>
        <name>FAD</name>
        <dbReference type="ChEBI" id="CHEBI:57692"/>
    </ligand>
</feature>
<comment type="cofactor">
    <cofactor evidence="12">
        <name>FAD</name>
        <dbReference type="ChEBI" id="CHEBI:57692"/>
    </cofactor>
    <text evidence="12">Binds 1 FAD per subunit.</text>
</comment>
<dbReference type="Pfam" id="PF00875">
    <property type="entry name" value="DNA_photolyase"/>
    <property type="match status" value="1"/>
</dbReference>
<evidence type="ECO:0000256" key="7">
    <source>
        <dbReference type="ARBA" id="ARBA00022991"/>
    </source>
</evidence>
<evidence type="ECO:0000256" key="4">
    <source>
        <dbReference type="ARBA" id="ARBA00014046"/>
    </source>
</evidence>
<evidence type="ECO:0000313" key="17">
    <source>
        <dbReference type="Proteomes" id="UP000004371"/>
    </source>
</evidence>
<dbReference type="NCBIfam" id="NF007955">
    <property type="entry name" value="PRK10674.1"/>
    <property type="match status" value="1"/>
</dbReference>
<dbReference type="Gene3D" id="3.40.50.620">
    <property type="entry name" value="HUPs"/>
    <property type="match status" value="1"/>
</dbReference>
<protein>
    <recommendedName>
        <fullName evidence="4">Deoxyribodipyrimidine photo-lyase</fullName>
        <ecNumber evidence="3">4.1.99.3</ecNumber>
    </recommendedName>
    <alternativeName>
        <fullName evidence="8">DNA photolyase</fullName>
    </alternativeName>
    <alternativeName>
        <fullName evidence="11">Photoreactivating enzyme</fullName>
    </alternativeName>
</protein>
<keyword evidence="7 14" id="KW-0157">Chromophore</keyword>
<keyword evidence="5 12" id="KW-0285">Flavoprotein</keyword>
<keyword evidence="6 12" id="KW-0274">FAD</keyword>
<dbReference type="GO" id="GO:0003677">
    <property type="term" value="F:DNA binding"/>
    <property type="evidence" value="ECO:0007669"/>
    <property type="project" value="TreeGrafter"/>
</dbReference>
<comment type="cofactor">
    <cofactor evidence="1">
        <name>(6R)-5,10-methylene-5,6,7,8-tetrahydrofolate</name>
        <dbReference type="ChEBI" id="CHEBI:15636"/>
    </cofactor>
</comment>
<dbReference type="GO" id="GO:0009416">
    <property type="term" value="P:response to light stimulus"/>
    <property type="evidence" value="ECO:0007669"/>
    <property type="project" value="TreeGrafter"/>
</dbReference>
<dbReference type="SUPFAM" id="SSF48173">
    <property type="entry name" value="Cryptochrome/photolyase FAD-binding domain"/>
    <property type="match status" value="1"/>
</dbReference>
<accession>E8LXK8</accession>
<sequence length="475" mass="54741">MKLVWLRRDLRIEDNRALCSAIESEQPVMALYIATPETWQRHGLAPIQADLIKRRLVTLQTDLATINVPLYYAQVDTYQQAAQLVAEIAKSNSLDGVYFNKEYEFDEQNRDARLQELLVHAGIAAHSFDDKCALQPGSVLNKQGHYFKVFTPFKRAYLTRFYQQPISVIRPQPIGEVAQLHGEQAQLFSDNSSFDYPTESSATYPVDTSSIINQLRDFVAHRSERYSDLRDIPSIEGTSRLSPYLAIGALSVRQCMARLHDQHPKPLPPGREMWMSELIWREFYQHLIYFESKLSKGKCFLEWGDRLSWRNSSADIDAWKKGQTGYPIVDAAMRQLNHTGWMHNRLRMVVASFLIKDLHVDWHVGERYFMSKLVDGDYAANNGGWQWCASTGCDGQPYFRIFNPVSQGERFDPDGEFVCQWIPELAAVPRKFIHQPWKWCKAKELSYPPPIVDHKTEREITLSLYKEAKGNVDGA</sequence>
<feature type="binding site" evidence="12">
    <location>
        <position position="226"/>
    </location>
    <ligand>
        <name>FAD</name>
        <dbReference type="ChEBI" id="CHEBI:57692"/>
    </ligand>
</feature>
<evidence type="ECO:0000256" key="6">
    <source>
        <dbReference type="ARBA" id="ARBA00022827"/>
    </source>
</evidence>
<dbReference type="Gene3D" id="1.10.579.10">
    <property type="entry name" value="DNA Cyclobutane Dipyrimidine Photolyase, subunit A, domain 3"/>
    <property type="match status" value="1"/>
</dbReference>
<feature type="binding site" evidence="12">
    <location>
        <begin position="238"/>
        <end position="242"/>
    </location>
    <ligand>
        <name>FAD</name>
        <dbReference type="ChEBI" id="CHEBI:57692"/>
    </ligand>
</feature>
<evidence type="ECO:0000256" key="10">
    <source>
        <dbReference type="ARBA" id="ARBA00059220"/>
    </source>
</evidence>
<dbReference type="InterPro" id="IPR006050">
    <property type="entry name" value="DNA_photolyase_N"/>
</dbReference>
<proteinExistence type="inferred from homology"/>
<evidence type="ECO:0000313" key="16">
    <source>
        <dbReference type="EMBL" id="EGA64619.1"/>
    </source>
</evidence>
<comment type="function">
    <text evidence="10">Involved in repair of UV radiation-induced DNA damage. Catalyzes the light-dependent monomerization (300-600 nm) of cyclobutyl pyrimidine dimers (in cis-syn configuration), which are formed between adjacent bases on the same DNA strand upon exposure to ultraviolet radiation.</text>
</comment>
<dbReference type="Pfam" id="PF03441">
    <property type="entry name" value="FAD_binding_7"/>
    <property type="match status" value="1"/>
</dbReference>
<dbReference type="eggNOG" id="COG0415">
    <property type="taxonomic scope" value="Bacteria"/>
</dbReference>
<dbReference type="PROSITE" id="PS00394">
    <property type="entry name" value="DNA_PHOTOLYASES_1_1"/>
    <property type="match status" value="1"/>
</dbReference>
<evidence type="ECO:0000256" key="8">
    <source>
        <dbReference type="ARBA" id="ARBA00031671"/>
    </source>
</evidence>
<feature type="domain" description="Photolyase/cryptochrome alpha/beta" evidence="15">
    <location>
        <begin position="1"/>
        <end position="133"/>
    </location>
</feature>
<dbReference type="Proteomes" id="UP000004371">
    <property type="component" value="Unassembled WGS sequence"/>
</dbReference>
<feature type="site" description="Electron transfer via tryptophanyl radical" evidence="13">
    <location>
        <position position="309"/>
    </location>
</feature>
<dbReference type="OrthoDB" id="9772484at2"/>
<dbReference type="InterPro" id="IPR018394">
    <property type="entry name" value="DNA_photolyase_1_CS_C"/>
</dbReference>
<feature type="site" description="Electron transfer via tryptophanyl radical" evidence="13">
    <location>
        <position position="385"/>
    </location>
</feature>
<dbReference type="InterPro" id="IPR036155">
    <property type="entry name" value="Crypto/Photolyase_N_sf"/>
</dbReference>
<comment type="similarity">
    <text evidence="2">Belongs to the DNA photolyase class-1 family.</text>
</comment>
<evidence type="ECO:0000256" key="1">
    <source>
        <dbReference type="ARBA" id="ARBA00001932"/>
    </source>
</evidence>
<dbReference type="PANTHER" id="PTHR11455">
    <property type="entry name" value="CRYPTOCHROME"/>
    <property type="match status" value="1"/>
</dbReference>
<evidence type="ECO:0000256" key="3">
    <source>
        <dbReference type="ARBA" id="ARBA00013149"/>
    </source>
</evidence>
<dbReference type="EC" id="4.1.99.3" evidence="3"/>
<dbReference type="GO" id="GO:0000719">
    <property type="term" value="P:photoreactive repair"/>
    <property type="evidence" value="ECO:0007669"/>
    <property type="project" value="UniProtKB-ARBA"/>
</dbReference>
<dbReference type="InterPro" id="IPR002081">
    <property type="entry name" value="Cryptochrome/DNA_photolyase_1"/>
</dbReference>
<evidence type="ECO:0000256" key="9">
    <source>
        <dbReference type="ARBA" id="ARBA00033999"/>
    </source>
</evidence>
<name>E8LXK8_9VIBR</name>
<evidence type="ECO:0000256" key="12">
    <source>
        <dbReference type="PIRSR" id="PIRSR602081-1"/>
    </source>
</evidence>
<dbReference type="GO" id="GO:0003904">
    <property type="term" value="F:deoxyribodipyrimidine photo-lyase activity"/>
    <property type="evidence" value="ECO:0007669"/>
    <property type="project" value="UniProtKB-EC"/>
</dbReference>
<keyword evidence="17" id="KW-1185">Reference proteome</keyword>
<dbReference type="AlphaFoldDB" id="E8LXK8"/>
<reference evidence="16 17" key="1">
    <citation type="journal article" date="2012" name="Int. J. Syst. Evol. Microbiol.">
        <title>Vibrio caribbeanicus sp. nov., isolated from the marine sponge Scleritoderma cyanea.</title>
        <authorList>
            <person name="Hoffmann M."/>
            <person name="Monday S.R."/>
            <person name="Allard M.W."/>
            <person name="Strain E.A."/>
            <person name="Whittaker P."/>
            <person name="Naum M."/>
            <person name="McCarthy P.J."/>
            <person name="Lopez J.V."/>
            <person name="Fischer M."/>
            <person name="Brown E.W."/>
        </authorList>
    </citation>
    <scope>NUCLEOTIDE SEQUENCE [LARGE SCALE GENOMIC DNA]</scope>
    <source>
        <strain evidence="16 17">LMG 20546</strain>
    </source>
</reference>
<dbReference type="SUPFAM" id="SSF52425">
    <property type="entry name" value="Cryptochrome/photolyase, N-terminal domain"/>
    <property type="match status" value="1"/>
</dbReference>
<feature type="binding site" evidence="12">
    <location>
        <begin position="277"/>
        <end position="284"/>
    </location>
    <ligand>
        <name>FAD</name>
        <dbReference type="ChEBI" id="CHEBI:57692"/>
    </ligand>
</feature>
<dbReference type="Gene3D" id="1.25.40.80">
    <property type="match status" value="1"/>
</dbReference>
<evidence type="ECO:0000256" key="11">
    <source>
        <dbReference type="ARBA" id="ARBA00083107"/>
    </source>
</evidence>
<evidence type="ECO:0000256" key="2">
    <source>
        <dbReference type="ARBA" id="ARBA00005862"/>
    </source>
</evidence>
<dbReference type="InterPro" id="IPR014729">
    <property type="entry name" value="Rossmann-like_a/b/a_fold"/>
</dbReference>
<dbReference type="PRINTS" id="PR00147">
    <property type="entry name" value="DNAPHOTLYASE"/>
</dbReference>
<dbReference type="GO" id="GO:0071949">
    <property type="term" value="F:FAD binding"/>
    <property type="evidence" value="ECO:0007669"/>
    <property type="project" value="TreeGrafter"/>
</dbReference>
<dbReference type="InterPro" id="IPR036134">
    <property type="entry name" value="Crypto/Photolyase_FAD-like_sf"/>
</dbReference>
<dbReference type="EMBL" id="AEVS01000081">
    <property type="protein sequence ID" value="EGA64619.1"/>
    <property type="molecule type" value="Genomic_DNA"/>
</dbReference>
<comment type="caution">
    <text evidence="16">The sequence shown here is derived from an EMBL/GenBank/DDBJ whole genome shotgun (WGS) entry which is preliminary data.</text>
</comment>
<keyword evidence="16" id="KW-0456">Lyase</keyword>
<feature type="site" description="Electron transfer via tryptophanyl radical" evidence="13">
    <location>
        <position position="362"/>
    </location>
</feature>
<dbReference type="PANTHER" id="PTHR11455:SF9">
    <property type="entry name" value="CRYPTOCHROME CIRCADIAN CLOCK 5 ISOFORM X1"/>
    <property type="match status" value="1"/>
</dbReference>
<dbReference type="PROSITE" id="PS51645">
    <property type="entry name" value="PHR_CRY_ALPHA_BETA"/>
    <property type="match status" value="1"/>
</dbReference>
<evidence type="ECO:0000256" key="5">
    <source>
        <dbReference type="ARBA" id="ARBA00022630"/>
    </source>
</evidence>
<dbReference type="RefSeq" id="WP_006880550.1">
    <property type="nucleotide sequence ID" value="NZ_AEVS01000081.1"/>
</dbReference>
<dbReference type="FunFam" id="1.10.579.10:FF:000003">
    <property type="entry name" value="Deoxyribodipyrimidine photo-lyase"/>
    <property type="match status" value="1"/>
</dbReference>
<dbReference type="InterPro" id="IPR005101">
    <property type="entry name" value="Cryptochr/Photolyase_FAD-bd"/>
</dbReference>